<evidence type="ECO:0000313" key="3">
    <source>
        <dbReference type="Proteomes" id="UP000242287"/>
    </source>
</evidence>
<dbReference type="GO" id="GO:0031047">
    <property type="term" value="P:regulatory ncRNA-mediated gene silencing"/>
    <property type="evidence" value="ECO:0007669"/>
    <property type="project" value="InterPro"/>
</dbReference>
<gene>
    <name evidence="2" type="ORF">AMATHDRAFT_61135</name>
</gene>
<feature type="region of interest" description="Disordered" evidence="1">
    <location>
        <begin position="605"/>
        <end position="628"/>
    </location>
</feature>
<organism evidence="2 3">
    <name type="scientific">Amanita thiersii Skay4041</name>
    <dbReference type="NCBI Taxonomy" id="703135"/>
    <lineage>
        <taxon>Eukaryota</taxon>
        <taxon>Fungi</taxon>
        <taxon>Dikarya</taxon>
        <taxon>Basidiomycota</taxon>
        <taxon>Agaricomycotina</taxon>
        <taxon>Agaricomycetes</taxon>
        <taxon>Agaricomycetidae</taxon>
        <taxon>Agaricales</taxon>
        <taxon>Pluteineae</taxon>
        <taxon>Amanitaceae</taxon>
        <taxon>Amanita</taxon>
    </lineage>
</organism>
<feature type="compositionally biased region" description="Basic and acidic residues" evidence="1">
    <location>
        <begin position="417"/>
        <end position="430"/>
    </location>
</feature>
<feature type="region of interest" description="Disordered" evidence="1">
    <location>
        <begin position="410"/>
        <end position="481"/>
    </location>
</feature>
<dbReference type="STRING" id="703135.A0A2A9NRT6"/>
<dbReference type="InterPro" id="IPR018606">
    <property type="entry name" value="Arb1"/>
</dbReference>
<accession>A0A2A9NRT6</accession>
<proteinExistence type="predicted"/>
<feature type="compositionally biased region" description="Acidic residues" evidence="1">
    <location>
        <begin position="200"/>
        <end position="212"/>
    </location>
</feature>
<dbReference type="Pfam" id="PF09692">
    <property type="entry name" value="Arb1"/>
    <property type="match status" value="1"/>
</dbReference>
<feature type="region of interest" description="Disordered" evidence="1">
    <location>
        <begin position="653"/>
        <end position="675"/>
    </location>
</feature>
<dbReference type="Proteomes" id="UP000242287">
    <property type="component" value="Unassembled WGS sequence"/>
</dbReference>
<evidence type="ECO:0000313" key="2">
    <source>
        <dbReference type="EMBL" id="PFH50420.1"/>
    </source>
</evidence>
<feature type="compositionally biased region" description="Pro residues" evidence="1">
    <location>
        <begin position="87"/>
        <end position="100"/>
    </location>
</feature>
<evidence type="ECO:0000256" key="1">
    <source>
        <dbReference type="SAM" id="MobiDB-lite"/>
    </source>
</evidence>
<feature type="compositionally biased region" description="Polar residues" evidence="1">
    <location>
        <begin position="431"/>
        <end position="443"/>
    </location>
</feature>
<feature type="region of interest" description="Disordered" evidence="1">
    <location>
        <begin position="188"/>
        <end position="246"/>
    </location>
</feature>
<feature type="compositionally biased region" description="Basic and acidic residues" evidence="1">
    <location>
        <begin position="605"/>
        <end position="614"/>
    </location>
</feature>
<sequence>MTATPAPNQEFMIKFPPFPTAPPGVTITPFNQYKETGIKLFCSNEDGIEVDGLGIPTVELLKKHNTDKCKTDAQKKKKEKQANAPAKPAPKPSPLPPPPRQKSWWEVWKEEEPSKHAGPYNPNTPRLDRLCQSVNDFYKSRVWPKPEPYKLPVHKIWDQFCVFVGISVVLPYTIRVEKAKLKQIQEQVEKESRQFQTGNESDDDDDDDDSDIEGGPIIPEESLPKDPTPSLTTAQPDPDLEEDEQLRNSQRLQAFLNNPETVIKMFLSSYMRKEGLIWSDPNLYNTPRVLFFFLRFILRHRAVPEIEAQLKPALSIVELAQQQLPHTSVVAKVLPCEAGASFRELFGPKAESLLLTTDASTAQPVKNDTSQEDVEMSEAPLEQVTMEYAGNGEWNDVARPGGEGFARIEELTEDDNKDDKRSSKRARIDDNTNTMDVDPQSQKSNDKQEQKNDTGGWGTSTSENTWRSWGTGGGGDGDNLNTAPADAWGATPDEGLWQDPFSQTNDAIWDFPVPSLSKFLGMTALPLTHDTGVVEFSLRRIVSVHEPEKTEIGNALAGAAGVEEHLRETFGRIVLAPWSDWDKPVDASGLSNIRGVYREIAKGKRPEKGVIDHDSENDEDGADTDESSQLKIVWATSRGWVVDPSSGEVVLSHADASGPGGKRVRDKEEAAASQAHDPLKHVIEVLVDVAVLGELKDAVGMGFGGTWVQIVRKEKEKGVEGSEAGVGVKRYWYMEELKTVIPSFYTA</sequence>
<feature type="compositionally biased region" description="Polar residues" evidence="1">
    <location>
        <begin position="459"/>
        <end position="468"/>
    </location>
</feature>
<name>A0A2A9NRT6_9AGAR</name>
<reference evidence="2 3" key="1">
    <citation type="submission" date="2014-02" db="EMBL/GenBank/DDBJ databases">
        <title>Transposable element dynamics among asymbiotic and ectomycorrhizal Amanita fungi.</title>
        <authorList>
            <consortium name="DOE Joint Genome Institute"/>
            <person name="Hess J."/>
            <person name="Skrede I."/>
            <person name="Wolfe B."/>
            <person name="LaButti K."/>
            <person name="Ohm R.A."/>
            <person name="Grigoriev I.V."/>
            <person name="Pringle A."/>
        </authorList>
    </citation>
    <scope>NUCLEOTIDE SEQUENCE [LARGE SCALE GENOMIC DNA]</scope>
    <source>
        <strain evidence="2 3">SKay4041</strain>
    </source>
</reference>
<keyword evidence="3" id="KW-1185">Reference proteome</keyword>
<feature type="compositionally biased region" description="Acidic residues" evidence="1">
    <location>
        <begin position="615"/>
        <end position="626"/>
    </location>
</feature>
<feature type="region of interest" description="Disordered" evidence="1">
    <location>
        <begin position="66"/>
        <end position="102"/>
    </location>
</feature>
<dbReference type="AlphaFoldDB" id="A0A2A9NRT6"/>
<dbReference type="OrthoDB" id="435402at2759"/>
<protein>
    <submittedName>
        <fullName evidence="2">Uncharacterized protein</fullName>
    </submittedName>
</protein>
<dbReference type="EMBL" id="KZ302004">
    <property type="protein sequence ID" value="PFH50420.1"/>
    <property type="molecule type" value="Genomic_DNA"/>
</dbReference>
<dbReference type="GO" id="GO:0033167">
    <property type="term" value="C:ARC complex"/>
    <property type="evidence" value="ECO:0007669"/>
    <property type="project" value="InterPro"/>
</dbReference>